<dbReference type="SMART" id="SM00558">
    <property type="entry name" value="JmjC"/>
    <property type="match status" value="1"/>
</dbReference>
<organism evidence="3">
    <name type="scientific">Candidatus Kentrum sp. TUN</name>
    <dbReference type="NCBI Taxonomy" id="2126343"/>
    <lineage>
        <taxon>Bacteria</taxon>
        <taxon>Pseudomonadati</taxon>
        <taxon>Pseudomonadota</taxon>
        <taxon>Gammaproteobacteria</taxon>
        <taxon>Candidatus Kentrum</taxon>
    </lineage>
</organism>
<dbReference type="Pfam" id="PF13621">
    <property type="entry name" value="Cupin_8"/>
    <property type="match status" value="1"/>
</dbReference>
<dbReference type="InterPro" id="IPR003347">
    <property type="entry name" value="JmjC_dom"/>
</dbReference>
<dbReference type="PANTHER" id="PTHR12480">
    <property type="entry name" value="ARGININE DEMETHYLASE AND LYSYL-HYDROXYLASE JMJD"/>
    <property type="match status" value="1"/>
</dbReference>
<feature type="domain" description="JmjC" evidence="1">
    <location>
        <begin position="32"/>
        <end position="170"/>
    </location>
</feature>
<dbReference type="InterPro" id="IPR050910">
    <property type="entry name" value="JMJD6_ArgDemeth/LysHydrox"/>
</dbReference>
<dbReference type="Gene3D" id="2.60.120.650">
    <property type="entry name" value="Cupin"/>
    <property type="match status" value="1"/>
</dbReference>
<dbReference type="PANTHER" id="PTHR12480:SF19">
    <property type="entry name" value="CUPIN-LIKE DOMAIN-CONTAINING PROTEIN"/>
    <property type="match status" value="1"/>
</dbReference>
<dbReference type="InterPro" id="IPR041667">
    <property type="entry name" value="Cupin_8"/>
</dbReference>
<name>A0A451AWR2_9GAMM</name>
<gene>
    <name evidence="3" type="ORF">BECKTUN1418E_GA0071001_12683</name>
    <name evidence="2" type="ORF">BECKTUN1418F_GA0071002_12673</name>
</gene>
<sequence length="193" mass="22715">MSVLLAALASYVYSSHFYHVLSKDFHKIHLLDNNQKDWTLDLPPKEQSELTWIFMGLKGFGIGTHMDRLGQHVCSAQIFGRKHWILHPPEDTKWLYHGDVNLMEPDYLTHPRYINASPAYDFVLERGEVLILPDQWWHNTLALDDSISLTHDFVNISNVDAYLKRLEARRGKEYMESEEMKPVMEMWMARKNK</sequence>
<dbReference type="SUPFAM" id="SSF51197">
    <property type="entry name" value="Clavaminate synthase-like"/>
    <property type="match status" value="1"/>
</dbReference>
<evidence type="ECO:0000259" key="1">
    <source>
        <dbReference type="PROSITE" id="PS51184"/>
    </source>
</evidence>
<reference evidence="3" key="1">
    <citation type="submission" date="2019-02" db="EMBL/GenBank/DDBJ databases">
        <authorList>
            <person name="Gruber-Vodicka R. H."/>
            <person name="Seah K. B. B."/>
        </authorList>
    </citation>
    <scope>NUCLEOTIDE SEQUENCE</scope>
    <source>
        <strain evidence="3">BECK_BY2</strain>
        <strain evidence="2">BECK_BY3</strain>
    </source>
</reference>
<accession>A0A451AWR2</accession>
<dbReference type="GO" id="GO:0016706">
    <property type="term" value="F:2-oxoglutarate-dependent dioxygenase activity"/>
    <property type="evidence" value="ECO:0007669"/>
    <property type="project" value="TreeGrafter"/>
</dbReference>
<dbReference type="AlphaFoldDB" id="A0A451AWR2"/>
<dbReference type="EMBL" id="CAADFY010000267">
    <property type="protein sequence ID" value="VFK61682.1"/>
    <property type="molecule type" value="Genomic_DNA"/>
</dbReference>
<dbReference type="EMBL" id="CAADFV010000268">
    <property type="protein sequence ID" value="VFK70468.1"/>
    <property type="molecule type" value="Genomic_DNA"/>
</dbReference>
<protein>
    <submittedName>
        <fullName evidence="3">Cupin-like domain-containing protein</fullName>
    </submittedName>
</protein>
<dbReference type="PROSITE" id="PS51184">
    <property type="entry name" value="JMJC"/>
    <property type="match status" value="1"/>
</dbReference>
<proteinExistence type="predicted"/>
<evidence type="ECO:0000313" key="3">
    <source>
        <dbReference type="EMBL" id="VFK70468.1"/>
    </source>
</evidence>
<evidence type="ECO:0000313" key="2">
    <source>
        <dbReference type="EMBL" id="VFK61682.1"/>
    </source>
</evidence>